<reference evidence="1 2" key="1">
    <citation type="submission" date="2018-06" db="EMBL/GenBank/DDBJ databases">
        <title>Natronomonas sp. F16-60 a new haloarchaeon isolated from a solar saltern of Isla Cristina, Huelva, Spain.</title>
        <authorList>
            <person name="Duran-Viseras A."/>
            <person name="Sanchez-Porro C."/>
            <person name="Ventosa A."/>
        </authorList>
    </citation>
    <scope>NUCLEOTIDE SEQUENCE [LARGE SCALE GENOMIC DNA]</scope>
    <source>
        <strain evidence="1 2">F16-60</strain>
    </source>
</reference>
<comment type="caution">
    <text evidence="1">The sequence shown here is derived from an EMBL/GenBank/DDBJ whole genome shotgun (WGS) entry which is preliminary data.</text>
</comment>
<proteinExistence type="predicted"/>
<keyword evidence="2" id="KW-1185">Reference proteome</keyword>
<name>A0A554MV10_9EURY</name>
<evidence type="ECO:0000313" key="2">
    <source>
        <dbReference type="Proteomes" id="UP000319894"/>
    </source>
</evidence>
<evidence type="ECO:0000313" key="1">
    <source>
        <dbReference type="EMBL" id="TSD08964.1"/>
    </source>
</evidence>
<protein>
    <recommendedName>
        <fullName evidence="3">Archaeal Type IV pilin N-terminal domain-containing protein</fullName>
    </recommendedName>
</protein>
<evidence type="ECO:0008006" key="3">
    <source>
        <dbReference type="Google" id="ProtNLM"/>
    </source>
</evidence>
<dbReference type="InParanoid" id="A0A554MV10"/>
<sequence>MKYIGATLLVIIVLIAGAFGVMALMSSPADNLEVSDGSVYAQDSMFYAEGTVTNAGDVAATANLTMRLKIDDEYKDGFEHTDDITVEPGEQIREDYSLGRLDDLSQTEQEQIVNSNFVIEYYINSNLKYESSAVS</sequence>
<organism evidence="1 2">
    <name type="scientific">Haloglomus irregulare</name>
    <dbReference type="NCBI Taxonomy" id="2234134"/>
    <lineage>
        <taxon>Archaea</taxon>
        <taxon>Methanobacteriati</taxon>
        <taxon>Methanobacteriota</taxon>
        <taxon>Stenosarchaea group</taxon>
        <taxon>Halobacteria</taxon>
        <taxon>Halobacteriales</taxon>
        <taxon>Natronomonadaceae</taxon>
        <taxon>Haloglomus</taxon>
    </lineage>
</organism>
<gene>
    <name evidence="1" type="ORF">DP107_17275</name>
</gene>
<dbReference type="Proteomes" id="UP000319894">
    <property type="component" value="Unassembled WGS sequence"/>
</dbReference>
<dbReference type="AlphaFoldDB" id="A0A554MV10"/>
<dbReference type="EMBL" id="QMDX01000019">
    <property type="protein sequence ID" value="TSD08964.1"/>
    <property type="molecule type" value="Genomic_DNA"/>
</dbReference>
<accession>A0A554MV10</accession>